<proteinExistence type="predicted"/>
<sequence>MQGFHPLRNPQSTAFQLGYSPRVDADGSDARRLRENAKSVPAILIHLHIVTRHALQIIVVFVWTLHLKPLHELKRRLCYGRALATPPYRFKMRGVFVRDISRRVRRFGVSRQPTLPESSAPRSGMSSLCHLDRYPCSASVPNDTANNFLLSLSLSPPHSAQPVHFLLKVNVKARGPNIRGGPLQHDYQLDRLHAHWSKNSETGSEHAVDGKYYAGELHLVHFNAELYKSFSEAAPSEQGLAVLAVFLKEGAPHPQLKGIVDCIPYITYKGMECALQQPLDFVSLIPAGSSYWTYEGSLTTPPWYENVTWIVYKQPIEVSPEQLVVFRKLMSYEERVDPQKSTDGPIDSNVRPIQPLNRRVVREPFGKQPDSVPIS</sequence>
<organism evidence="1 2">
    <name type="scientific">Dermacentor silvarum</name>
    <name type="common">Tick</name>
    <dbReference type="NCBI Taxonomy" id="543639"/>
    <lineage>
        <taxon>Eukaryota</taxon>
        <taxon>Metazoa</taxon>
        <taxon>Ecdysozoa</taxon>
        <taxon>Arthropoda</taxon>
        <taxon>Chelicerata</taxon>
        <taxon>Arachnida</taxon>
        <taxon>Acari</taxon>
        <taxon>Parasitiformes</taxon>
        <taxon>Ixodida</taxon>
        <taxon>Ixodoidea</taxon>
        <taxon>Ixodidae</taxon>
        <taxon>Rhipicephalinae</taxon>
        <taxon>Dermacentor</taxon>
    </lineage>
</organism>
<accession>A0ACB8CGT5</accession>
<protein>
    <submittedName>
        <fullName evidence="1">Uncharacterized protein</fullName>
    </submittedName>
</protein>
<reference evidence="1" key="1">
    <citation type="submission" date="2020-05" db="EMBL/GenBank/DDBJ databases">
        <title>Large-scale comparative analyses of tick genomes elucidate their genetic diversity and vector capacities.</title>
        <authorList>
            <person name="Jia N."/>
            <person name="Wang J."/>
            <person name="Shi W."/>
            <person name="Du L."/>
            <person name="Sun Y."/>
            <person name="Zhan W."/>
            <person name="Jiang J."/>
            <person name="Wang Q."/>
            <person name="Zhang B."/>
            <person name="Ji P."/>
            <person name="Sakyi L.B."/>
            <person name="Cui X."/>
            <person name="Yuan T."/>
            <person name="Jiang B."/>
            <person name="Yang W."/>
            <person name="Lam T.T.-Y."/>
            <person name="Chang Q."/>
            <person name="Ding S."/>
            <person name="Wang X."/>
            <person name="Zhu J."/>
            <person name="Ruan X."/>
            <person name="Zhao L."/>
            <person name="Wei J."/>
            <person name="Que T."/>
            <person name="Du C."/>
            <person name="Cheng J."/>
            <person name="Dai P."/>
            <person name="Han X."/>
            <person name="Huang E."/>
            <person name="Gao Y."/>
            <person name="Liu J."/>
            <person name="Shao H."/>
            <person name="Ye R."/>
            <person name="Li L."/>
            <person name="Wei W."/>
            <person name="Wang X."/>
            <person name="Wang C."/>
            <person name="Yang T."/>
            <person name="Huo Q."/>
            <person name="Li W."/>
            <person name="Guo W."/>
            <person name="Chen H."/>
            <person name="Zhou L."/>
            <person name="Ni X."/>
            <person name="Tian J."/>
            <person name="Zhou Y."/>
            <person name="Sheng Y."/>
            <person name="Liu T."/>
            <person name="Pan Y."/>
            <person name="Xia L."/>
            <person name="Li J."/>
            <person name="Zhao F."/>
            <person name="Cao W."/>
        </authorList>
    </citation>
    <scope>NUCLEOTIDE SEQUENCE</scope>
    <source>
        <strain evidence="1">Dsil-2018</strain>
    </source>
</reference>
<dbReference type="Proteomes" id="UP000821865">
    <property type="component" value="Chromosome 7"/>
</dbReference>
<name>A0ACB8CGT5_DERSI</name>
<evidence type="ECO:0000313" key="2">
    <source>
        <dbReference type="Proteomes" id="UP000821865"/>
    </source>
</evidence>
<comment type="caution">
    <text evidence="1">The sequence shown here is derived from an EMBL/GenBank/DDBJ whole genome shotgun (WGS) entry which is preliminary data.</text>
</comment>
<keyword evidence="2" id="KW-1185">Reference proteome</keyword>
<gene>
    <name evidence="1" type="ORF">HPB49_019395</name>
</gene>
<dbReference type="EMBL" id="CM023476">
    <property type="protein sequence ID" value="KAH7941998.1"/>
    <property type="molecule type" value="Genomic_DNA"/>
</dbReference>
<evidence type="ECO:0000313" key="1">
    <source>
        <dbReference type="EMBL" id="KAH7941998.1"/>
    </source>
</evidence>